<accession>A0A9P8L182</accession>
<dbReference type="Pfam" id="PF00004">
    <property type="entry name" value="AAA"/>
    <property type="match status" value="1"/>
</dbReference>
<feature type="compositionally biased region" description="Basic and acidic residues" evidence="1">
    <location>
        <begin position="75"/>
        <end position="88"/>
    </location>
</feature>
<dbReference type="GO" id="GO:0016887">
    <property type="term" value="F:ATP hydrolysis activity"/>
    <property type="evidence" value="ECO:0007669"/>
    <property type="project" value="InterPro"/>
</dbReference>
<dbReference type="OrthoDB" id="10042665at2759"/>
<dbReference type="PANTHER" id="PTHR46411:SF3">
    <property type="entry name" value="AAA+ ATPASE DOMAIN-CONTAINING PROTEIN"/>
    <property type="match status" value="1"/>
</dbReference>
<feature type="domain" description="AAA+ ATPase" evidence="2">
    <location>
        <begin position="744"/>
        <end position="892"/>
    </location>
</feature>
<dbReference type="Gene3D" id="3.40.50.300">
    <property type="entry name" value="P-loop containing nucleotide triphosphate hydrolases"/>
    <property type="match status" value="1"/>
</dbReference>
<proteinExistence type="predicted"/>
<organism evidence="3 4">
    <name type="scientific">Glutinoglossum americanum</name>
    <dbReference type="NCBI Taxonomy" id="1670608"/>
    <lineage>
        <taxon>Eukaryota</taxon>
        <taxon>Fungi</taxon>
        <taxon>Dikarya</taxon>
        <taxon>Ascomycota</taxon>
        <taxon>Pezizomycotina</taxon>
        <taxon>Geoglossomycetes</taxon>
        <taxon>Geoglossales</taxon>
        <taxon>Geoglossaceae</taxon>
        <taxon>Glutinoglossum</taxon>
    </lineage>
</organism>
<feature type="compositionally biased region" description="Basic and acidic residues" evidence="1">
    <location>
        <begin position="1056"/>
        <end position="1067"/>
    </location>
</feature>
<dbReference type="SMART" id="SM00382">
    <property type="entry name" value="AAA"/>
    <property type="match status" value="1"/>
</dbReference>
<dbReference type="EMBL" id="JAGHQL010000139">
    <property type="protein sequence ID" value="KAH0537570.1"/>
    <property type="molecule type" value="Genomic_DNA"/>
</dbReference>
<keyword evidence="4" id="KW-1185">Reference proteome</keyword>
<dbReference type="InterPro" id="IPR056599">
    <property type="entry name" value="AAA_lid_fung"/>
</dbReference>
<gene>
    <name evidence="3" type="ORF">FGG08_005636</name>
</gene>
<feature type="region of interest" description="Disordered" evidence="1">
    <location>
        <begin position="53"/>
        <end position="121"/>
    </location>
</feature>
<dbReference type="InterPro" id="IPR003959">
    <property type="entry name" value="ATPase_AAA_core"/>
</dbReference>
<reference evidence="3" key="1">
    <citation type="submission" date="2021-03" db="EMBL/GenBank/DDBJ databases">
        <title>Comparative genomics and phylogenomic investigation of the class Geoglossomycetes provide insights into ecological specialization and systematics.</title>
        <authorList>
            <person name="Melie T."/>
            <person name="Pirro S."/>
            <person name="Miller A.N."/>
            <person name="Quandt A."/>
        </authorList>
    </citation>
    <scope>NUCLEOTIDE SEQUENCE</scope>
    <source>
        <strain evidence="3">GBOQ0MN5Z8</strain>
    </source>
</reference>
<dbReference type="PANTHER" id="PTHR46411">
    <property type="entry name" value="FAMILY ATPASE, PUTATIVE-RELATED"/>
    <property type="match status" value="1"/>
</dbReference>
<protein>
    <recommendedName>
        <fullName evidence="2">AAA+ ATPase domain-containing protein</fullName>
    </recommendedName>
</protein>
<feature type="compositionally biased region" description="Acidic residues" evidence="1">
    <location>
        <begin position="347"/>
        <end position="374"/>
    </location>
</feature>
<sequence>MPAQIPPPFSQASVLHRTHKVQTKRYLRMSPEILNSEVVSVCVNATTFTDSAHALDSPKTMSPTISLIGKTGEVPAERRDSNTKPREDESVDGIPSEPSVKDVPSNHGLESQTDIPSRGNSAEVEEYVKRMEDRMFFLEEKFRVLHKEVFPQPAPEQVVEEISVEERSPTPPQETVIEPRINRLSVPRRVNLRRHNIPPLSLKLFAMDVHWRFSGPHHKTRLGSHAGNEHWSAASVGGTETSSPDRVRINSPVITKFLSEVIGETLAEVTTFLHPFKVLVCYEEKIRQRVHEITRDVENLRLLQSVTKLEEDPLSPQTPTTKLKDQNGKNLSNGDGAEADKASESGEAGEDDEDEETVDKEDEEDVDEEDEEDEKPAIGENDLAYLQCLIEFMDVDMKSIWELRGKIRDRSLLTIAFTDLWHLFPQGEVITGGRKQLYRVLHVTGARRYRSDTYSFLFAPDLADGHLYDGEVTVHMQPSYPVTCDQITPFFIDCFYLDFDGKNAGQMRKRFQIMSFEGQRPITDLYLYPVGYAEGEMDRLWKRGKRFASMARVGHQQYTGLSLDEPREEVKSDLHATVFFQVIVDPTLAFLNQPHWQPTVGSGYGLCDSDSREIVDNICLVRNCNSHPDYSIYDDTRFERSRSNENIDLVVRSKPIENLTKDELILLCSRVFGFVLRSRKWCTLELELMQDVEMRDDGFNSLVLPAGHKDLVRALVVAHARGTRSTTGDAEEEHQVDLVRGKGKGLIILLHGVPGVGKTSTAECVADLTKRPLFPVTCGDIGETASEVEENLEKNFQLAHKWGCVLLLDEADVFLQKRDKSDMKRNSLVSGQPTPLIDIPIIEKPTSSPHPVFLRVLEYYSGILFLTTNRVGTFDEAFKSRIHISLYYPALNKKSTLKVWKMNLERTKRGKLNLKVNDQEIIEFAKHHYASSSKSGRWNGRQIRNAFQTAIALAEFEAKSEGGETKRVPYLTKAHFKKVAEASAEFNHYLVQVYRGDDDSRRAELDQVRQDDYKTPKFMPKPSRATGSSSKQHTRRPQSPETEPEESESSSSFSDEDVKSEDYEIGKKGKASKGWKGKDGEKAGKGGGKGKKAKKEESSEESSSEVAGEARRGGRRRK</sequence>
<name>A0A9P8L182_9PEZI</name>
<feature type="region of interest" description="Disordered" evidence="1">
    <location>
        <begin position="1007"/>
        <end position="1118"/>
    </location>
</feature>
<feature type="region of interest" description="Disordered" evidence="1">
    <location>
        <begin position="311"/>
        <end position="378"/>
    </location>
</feature>
<dbReference type="InterPro" id="IPR054289">
    <property type="entry name" value="DUF7025"/>
</dbReference>
<dbReference type="Proteomes" id="UP000698800">
    <property type="component" value="Unassembled WGS sequence"/>
</dbReference>
<comment type="caution">
    <text evidence="3">The sequence shown here is derived from an EMBL/GenBank/DDBJ whole genome shotgun (WGS) entry which is preliminary data.</text>
</comment>
<evidence type="ECO:0000259" key="2">
    <source>
        <dbReference type="SMART" id="SM00382"/>
    </source>
</evidence>
<feature type="compositionally biased region" description="Acidic residues" evidence="1">
    <location>
        <begin position="1042"/>
        <end position="1055"/>
    </location>
</feature>
<evidence type="ECO:0000256" key="1">
    <source>
        <dbReference type="SAM" id="MobiDB-lite"/>
    </source>
</evidence>
<dbReference type="CDD" id="cd19481">
    <property type="entry name" value="RecA-like_protease"/>
    <property type="match status" value="1"/>
</dbReference>
<evidence type="ECO:0000313" key="4">
    <source>
        <dbReference type="Proteomes" id="UP000698800"/>
    </source>
</evidence>
<dbReference type="SUPFAM" id="SSF52540">
    <property type="entry name" value="P-loop containing nucleoside triphosphate hydrolases"/>
    <property type="match status" value="1"/>
</dbReference>
<dbReference type="InterPro" id="IPR027417">
    <property type="entry name" value="P-loop_NTPase"/>
</dbReference>
<dbReference type="Pfam" id="PF22942">
    <property type="entry name" value="DUF7025"/>
    <property type="match status" value="1"/>
</dbReference>
<feature type="compositionally biased region" description="Polar residues" evidence="1">
    <location>
        <begin position="108"/>
        <end position="120"/>
    </location>
</feature>
<dbReference type="InterPro" id="IPR003593">
    <property type="entry name" value="AAA+_ATPase"/>
</dbReference>
<dbReference type="GO" id="GO:0005524">
    <property type="term" value="F:ATP binding"/>
    <property type="evidence" value="ECO:0007669"/>
    <property type="project" value="InterPro"/>
</dbReference>
<dbReference type="AlphaFoldDB" id="A0A9P8L182"/>
<dbReference type="Pfam" id="PF23232">
    <property type="entry name" value="AAA_lid_13"/>
    <property type="match status" value="1"/>
</dbReference>
<evidence type="ECO:0000313" key="3">
    <source>
        <dbReference type="EMBL" id="KAH0537570.1"/>
    </source>
</evidence>